<protein>
    <submittedName>
        <fullName evidence="2">Metallo-beta-lactamase domain-containing protein</fullName>
    </submittedName>
</protein>
<keyword evidence="1" id="KW-1185">Reference proteome</keyword>
<dbReference type="WBParaSite" id="ACRNAN_scaffold1542.g23667.t1">
    <property type="protein sequence ID" value="ACRNAN_scaffold1542.g23667.t1"/>
    <property type="gene ID" value="ACRNAN_scaffold1542.g23667"/>
</dbReference>
<sequence length="106" mass="12510">MNDSISMRIQYFLYVRTPVGPWYTRKQLRRAKLAFPEGHTILKTFDFRKFKITAIPICFDNYCYAIINLARNTCILVDVGDSEPVLEFLEREDILPNAILSTHKHW</sequence>
<name>A0A914CW55_9BILA</name>
<organism evidence="1 2">
    <name type="scientific">Acrobeloides nanus</name>
    <dbReference type="NCBI Taxonomy" id="290746"/>
    <lineage>
        <taxon>Eukaryota</taxon>
        <taxon>Metazoa</taxon>
        <taxon>Ecdysozoa</taxon>
        <taxon>Nematoda</taxon>
        <taxon>Chromadorea</taxon>
        <taxon>Rhabditida</taxon>
        <taxon>Tylenchina</taxon>
        <taxon>Cephalobomorpha</taxon>
        <taxon>Cephaloboidea</taxon>
        <taxon>Cephalobidae</taxon>
        <taxon>Acrobeloides</taxon>
    </lineage>
</organism>
<accession>A0A914CW55</accession>
<dbReference type="AlphaFoldDB" id="A0A914CW55"/>
<dbReference type="SUPFAM" id="SSF56281">
    <property type="entry name" value="Metallo-hydrolase/oxidoreductase"/>
    <property type="match status" value="1"/>
</dbReference>
<evidence type="ECO:0000313" key="1">
    <source>
        <dbReference type="Proteomes" id="UP000887540"/>
    </source>
</evidence>
<proteinExistence type="predicted"/>
<dbReference type="Gene3D" id="3.60.15.10">
    <property type="entry name" value="Ribonuclease Z/Hydroxyacylglutathione hydrolase-like"/>
    <property type="match status" value="1"/>
</dbReference>
<evidence type="ECO:0000313" key="2">
    <source>
        <dbReference type="WBParaSite" id="ACRNAN_scaffold1542.g23667.t1"/>
    </source>
</evidence>
<reference evidence="2" key="1">
    <citation type="submission" date="2022-11" db="UniProtKB">
        <authorList>
            <consortium name="WormBaseParasite"/>
        </authorList>
    </citation>
    <scope>IDENTIFICATION</scope>
</reference>
<dbReference type="Proteomes" id="UP000887540">
    <property type="component" value="Unplaced"/>
</dbReference>
<dbReference type="InterPro" id="IPR036866">
    <property type="entry name" value="RibonucZ/Hydroxyglut_hydro"/>
</dbReference>